<reference evidence="3" key="1">
    <citation type="submission" date="2022-11" db="UniProtKB">
        <authorList>
            <consortium name="WormBaseParasite"/>
        </authorList>
    </citation>
    <scope>IDENTIFICATION</scope>
</reference>
<feature type="domain" description="Fungal lipase-type" evidence="1">
    <location>
        <begin position="1"/>
        <end position="88"/>
    </location>
</feature>
<dbReference type="AlphaFoldDB" id="A0A914PSF5"/>
<proteinExistence type="predicted"/>
<dbReference type="WBParaSite" id="PDA_v2.g19100.t1">
    <property type="protein sequence ID" value="PDA_v2.g19100.t1"/>
    <property type="gene ID" value="PDA_v2.g19100"/>
</dbReference>
<dbReference type="PANTHER" id="PTHR45908:SF8">
    <property type="entry name" value="FUNGAL LIPASE-LIKE DOMAIN-CONTAINING PROTEIN"/>
    <property type="match status" value="1"/>
</dbReference>
<keyword evidence="2" id="KW-1185">Reference proteome</keyword>
<dbReference type="GO" id="GO:0006629">
    <property type="term" value="P:lipid metabolic process"/>
    <property type="evidence" value="ECO:0007669"/>
    <property type="project" value="InterPro"/>
</dbReference>
<name>A0A914PSF5_9BILA</name>
<dbReference type="InterPro" id="IPR002921">
    <property type="entry name" value="Fungal_lipase-type"/>
</dbReference>
<evidence type="ECO:0000259" key="1">
    <source>
        <dbReference type="Pfam" id="PF01764"/>
    </source>
</evidence>
<dbReference type="PANTHER" id="PTHR45908">
    <property type="entry name" value="PROTEIN CBG11750-RELATED"/>
    <property type="match status" value="1"/>
</dbReference>
<dbReference type="Gene3D" id="3.40.50.1820">
    <property type="entry name" value="alpha/beta hydrolase"/>
    <property type="match status" value="1"/>
</dbReference>
<accession>A0A914PSF5</accession>
<sequence length="158" mass="17909">MKDDFLTLKNANHGYDLWITGHSLGAAMASLAATTIATNKLFPANKIKLVTFGQPRVGDVSYANLVDSIIPHSYRIIHQNDVVPSSPPEWLFGYHHHKSEIWFNNDMTSGQKYIECDEDESQKCSDGAFNMDMIEHLWYYNVLANFATDGCQGWNIHK</sequence>
<dbReference type="Pfam" id="PF01764">
    <property type="entry name" value="Lipase_3"/>
    <property type="match status" value="1"/>
</dbReference>
<dbReference type="InterPro" id="IPR029058">
    <property type="entry name" value="AB_hydrolase_fold"/>
</dbReference>
<organism evidence="2 3">
    <name type="scientific">Panagrolaimus davidi</name>
    <dbReference type="NCBI Taxonomy" id="227884"/>
    <lineage>
        <taxon>Eukaryota</taxon>
        <taxon>Metazoa</taxon>
        <taxon>Ecdysozoa</taxon>
        <taxon>Nematoda</taxon>
        <taxon>Chromadorea</taxon>
        <taxon>Rhabditida</taxon>
        <taxon>Tylenchina</taxon>
        <taxon>Panagrolaimomorpha</taxon>
        <taxon>Panagrolaimoidea</taxon>
        <taxon>Panagrolaimidae</taxon>
        <taxon>Panagrolaimus</taxon>
    </lineage>
</organism>
<evidence type="ECO:0000313" key="3">
    <source>
        <dbReference type="WBParaSite" id="PDA_v2.g19100.t1"/>
    </source>
</evidence>
<dbReference type="Proteomes" id="UP000887578">
    <property type="component" value="Unplaced"/>
</dbReference>
<dbReference type="SUPFAM" id="SSF53474">
    <property type="entry name" value="alpha/beta-Hydrolases"/>
    <property type="match status" value="1"/>
</dbReference>
<evidence type="ECO:0000313" key="2">
    <source>
        <dbReference type="Proteomes" id="UP000887578"/>
    </source>
</evidence>
<protein>
    <submittedName>
        <fullName evidence="3">Fungal lipase-like domain-containing protein</fullName>
    </submittedName>
</protein>
<dbReference type="CDD" id="cd00519">
    <property type="entry name" value="Lipase_3"/>
    <property type="match status" value="1"/>
</dbReference>